<keyword evidence="2" id="KW-1185">Reference proteome</keyword>
<accession>A0A9N8VME8</accession>
<reference evidence="1" key="1">
    <citation type="submission" date="2021-06" db="EMBL/GenBank/DDBJ databases">
        <authorList>
            <person name="Kallberg Y."/>
            <person name="Tangrot J."/>
            <person name="Rosling A."/>
        </authorList>
    </citation>
    <scope>NUCLEOTIDE SEQUENCE</scope>
    <source>
        <strain evidence="1">MT106</strain>
    </source>
</reference>
<proteinExistence type="predicted"/>
<sequence>MLRYHPVIAFKKTDEIIKHIANCAEGQETYYSEEKKRKFDIDDNNCENFTNRCVLGNKYGTTRTTELNIEEQLNNTKSDLDENVDEAVVTKFLVP</sequence>
<organism evidence="1 2">
    <name type="scientific">Ambispora gerdemannii</name>
    <dbReference type="NCBI Taxonomy" id="144530"/>
    <lineage>
        <taxon>Eukaryota</taxon>
        <taxon>Fungi</taxon>
        <taxon>Fungi incertae sedis</taxon>
        <taxon>Mucoromycota</taxon>
        <taxon>Glomeromycotina</taxon>
        <taxon>Glomeromycetes</taxon>
        <taxon>Archaeosporales</taxon>
        <taxon>Ambisporaceae</taxon>
        <taxon>Ambispora</taxon>
    </lineage>
</organism>
<dbReference type="Proteomes" id="UP000789831">
    <property type="component" value="Unassembled WGS sequence"/>
</dbReference>
<protein>
    <submittedName>
        <fullName evidence="1">12953_t:CDS:1</fullName>
    </submittedName>
</protein>
<dbReference type="OrthoDB" id="10496692at2759"/>
<name>A0A9N8VME8_9GLOM</name>
<gene>
    <name evidence="1" type="ORF">AGERDE_LOCUS1971</name>
</gene>
<comment type="caution">
    <text evidence="1">The sequence shown here is derived from an EMBL/GenBank/DDBJ whole genome shotgun (WGS) entry which is preliminary data.</text>
</comment>
<dbReference type="AlphaFoldDB" id="A0A9N8VME8"/>
<evidence type="ECO:0000313" key="2">
    <source>
        <dbReference type="Proteomes" id="UP000789831"/>
    </source>
</evidence>
<dbReference type="EMBL" id="CAJVPL010000151">
    <property type="protein sequence ID" value="CAG8455464.1"/>
    <property type="molecule type" value="Genomic_DNA"/>
</dbReference>
<evidence type="ECO:0000313" key="1">
    <source>
        <dbReference type="EMBL" id="CAG8455464.1"/>
    </source>
</evidence>